<dbReference type="Gene3D" id="3.40.50.1820">
    <property type="entry name" value="alpha/beta hydrolase"/>
    <property type="match status" value="1"/>
</dbReference>
<accession>A0ABY1PTY1</accession>
<reference evidence="2 3" key="1">
    <citation type="submission" date="2017-05" db="EMBL/GenBank/DDBJ databases">
        <authorList>
            <person name="Varghese N."/>
            <person name="Submissions S."/>
        </authorList>
    </citation>
    <scope>NUCLEOTIDE SEQUENCE [LARGE SCALE GENOMIC DNA]</scope>
    <source>
        <strain evidence="2 3">DSM 26001</strain>
    </source>
</reference>
<dbReference type="InterPro" id="IPR050583">
    <property type="entry name" value="Mycobacterial_A85_antigen"/>
</dbReference>
<dbReference type="SUPFAM" id="SSF53474">
    <property type="entry name" value="alpha/beta-Hydrolases"/>
    <property type="match status" value="1"/>
</dbReference>
<dbReference type="RefSeq" id="WP_283440718.1">
    <property type="nucleotide sequence ID" value="NZ_FXUL01000001.1"/>
</dbReference>
<dbReference type="InterPro" id="IPR000801">
    <property type="entry name" value="Esterase-like"/>
</dbReference>
<dbReference type="InterPro" id="IPR029058">
    <property type="entry name" value="AB_hydrolase_fold"/>
</dbReference>
<evidence type="ECO:0000313" key="2">
    <source>
        <dbReference type="EMBL" id="SMP45875.1"/>
    </source>
</evidence>
<protein>
    <submittedName>
        <fullName evidence="2">S-formylglutathione hydrolase FrmB</fullName>
    </submittedName>
</protein>
<dbReference type="PANTHER" id="PTHR48098">
    <property type="entry name" value="ENTEROCHELIN ESTERASE-RELATED"/>
    <property type="match status" value="1"/>
</dbReference>
<sequence length="315" mass="34904">MFLKTMLSIAVSLFFTFLSVDATAGRAIKDSYQSTVLGRKVEFTVYLPDEYARTAGKLSAIYLLHGLDGDQNEWLENGTIGIFNTLVKKGVLQPRVVIMPSFGPQSWWVDGAADKAETALMQELMPHVESKYRLLSDRAGRAVAGWSMGGYGALNLAMKYPDRFCGAAVVAPEIYDPLPAETSAIRRMPQFMTDQAFDPAEWQALNYTARLNAYRSSSIKVPIWIVTGDDDALLGLVPMAAQLYGRLLEIQPGQSELRVINGELDWATVRNALPNALRYINRKCQSDAHRNAAIRTLKHTVAQADALQHPPVRGR</sequence>
<name>A0ABY1PTY1_9BURK</name>
<gene>
    <name evidence="2" type="ORF">SAMN06295970_101576</name>
</gene>
<dbReference type="Proteomes" id="UP001158049">
    <property type="component" value="Unassembled WGS sequence"/>
</dbReference>
<evidence type="ECO:0000313" key="3">
    <source>
        <dbReference type="Proteomes" id="UP001158049"/>
    </source>
</evidence>
<keyword evidence="3" id="KW-1185">Reference proteome</keyword>
<dbReference type="PANTHER" id="PTHR48098:SF1">
    <property type="entry name" value="DIACYLGLYCEROL ACYLTRANSFERASE_MYCOLYLTRANSFERASE AG85A"/>
    <property type="match status" value="1"/>
</dbReference>
<keyword evidence="2" id="KW-0378">Hydrolase</keyword>
<dbReference type="GO" id="GO:0016787">
    <property type="term" value="F:hydrolase activity"/>
    <property type="evidence" value="ECO:0007669"/>
    <property type="project" value="UniProtKB-KW"/>
</dbReference>
<feature type="signal peptide" evidence="1">
    <location>
        <begin position="1"/>
        <end position="22"/>
    </location>
</feature>
<feature type="chain" id="PRO_5046917860" evidence="1">
    <location>
        <begin position="23"/>
        <end position="315"/>
    </location>
</feature>
<keyword evidence="1" id="KW-0732">Signal</keyword>
<proteinExistence type="predicted"/>
<evidence type="ECO:0000256" key="1">
    <source>
        <dbReference type="SAM" id="SignalP"/>
    </source>
</evidence>
<organism evidence="2 3">
    <name type="scientific">Noviherbaspirillum suwonense</name>
    <dbReference type="NCBI Taxonomy" id="1224511"/>
    <lineage>
        <taxon>Bacteria</taxon>
        <taxon>Pseudomonadati</taxon>
        <taxon>Pseudomonadota</taxon>
        <taxon>Betaproteobacteria</taxon>
        <taxon>Burkholderiales</taxon>
        <taxon>Oxalobacteraceae</taxon>
        <taxon>Noviherbaspirillum</taxon>
    </lineage>
</organism>
<dbReference type="Pfam" id="PF00756">
    <property type="entry name" value="Esterase"/>
    <property type="match status" value="1"/>
</dbReference>
<dbReference type="EMBL" id="FXUL01000001">
    <property type="protein sequence ID" value="SMP45875.1"/>
    <property type="molecule type" value="Genomic_DNA"/>
</dbReference>
<comment type="caution">
    <text evidence="2">The sequence shown here is derived from an EMBL/GenBank/DDBJ whole genome shotgun (WGS) entry which is preliminary data.</text>
</comment>